<evidence type="ECO:0000256" key="3">
    <source>
        <dbReference type="PIRSR" id="PIRSR601461-1"/>
    </source>
</evidence>
<feature type="active site" evidence="3">
    <location>
        <position position="166"/>
    </location>
</feature>
<dbReference type="FunCoup" id="A0A0C3PXH7">
    <property type="interactions" value="53"/>
</dbReference>
<dbReference type="EMBL" id="KN831945">
    <property type="protein sequence ID" value="KIO14156.1"/>
    <property type="molecule type" value="Genomic_DNA"/>
</dbReference>
<dbReference type="AlphaFoldDB" id="A0A0C3PXH7"/>
<evidence type="ECO:0000256" key="1">
    <source>
        <dbReference type="ARBA" id="ARBA00007447"/>
    </source>
</evidence>
<feature type="disulfide bond" evidence="4">
    <location>
        <begin position="179"/>
        <end position="183"/>
    </location>
</feature>
<evidence type="ECO:0000256" key="4">
    <source>
        <dbReference type="PIRSR" id="PIRSR601461-2"/>
    </source>
</evidence>
<sequence>MHPTTVSFATLLFTLILFPSLSSANLDSGKNAVRVPLKRSWPVTHGSSGSGDNPTPGLVNARSLRAHLKWTDKKYRSTFTAYQSNTGSSHPLAPPSVPPRRSREAERKRRASLEEYSNLPGFARESVAARSSSVPGAISLAEENGDMWIGAISVGSPPQNFTVVFDTGSSDILLPSASCNSTCDGHNRYDPSQSTTSVNLNQTFSLTYGDGSTAVGELYSDDVLIGGYEAVNQTLGAALTYSANFQAPTFNTDGLLGLGFPQISVYGQPPVFQTLISDGAVPESLFGITLSSVSGKSELMIGATDTEMYNQSSMVYVSVSLAAYWQIRMDGLTRPGLNNSGDVVIANTTSYAEAIIDTGTTLIVTSDDNAQKYYADVPGAELVPSLGSGVWSVPCDSIGSILPSITFGGQAFAVSSSTFNLGQVSDNSTNCVAGLAGGGSDYYIIGDVFLQNVYTVFDVGNSRVGFAKLA</sequence>
<organism evidence="9 10">
    <name type="scientific">Pisolithus tinctorius Marx 270</name>
    <dbReference type="NCBI Taxonomy" id="870435"/>
    <lineage>
        <taxon>Eukaryota</taxon>
        <taxon>Fungi</taxon>
        <taxon>Dikarya</taxon>
        <taxon>Basidiomycota</taxon>
        <taxon>Agaricomycotina</taxon>
        <taxon>Agaricomycetes</taxon>
        <taxon>Agaricomycetidae</taxon>
        <taxon>Boletales</taxon>
        <taxon>Sclerodermatineae</taxon>
        <taxon>Pisolithaceae</taxon>
        <taxon>Pisolithus</taxon>
    </lineage>
</organism>
<keyword evidence="4" id="KW-1015">Disulfide bond</keyword>
<dbReference type="InterPro" id="IPR001461">
    <property type="entry name" value="Aspartic_peptidase_A1"/>
</dbReference>
<reference evidence="9 10" key="1">
    <citation type="submission" date="2014-04" db="EMBL/GenBank/DDBJ databases">
        <authorList>
            <consortium name="DOE Joint Genome Institute"/>
            <person name="Kuo A."/>
            <person name="Kohler A."/>
            <person name="Costa M.D."/>
            <person name="Nagy L.G."/>
            <person name="Floudas D."/>
            <person name="Copeland A."/>
            <person name="Barry K.W."/>
            <person name="Cichocki N."/>
            <person name="Veneault-Fourrey C."/>
            <person name="LaButti K."/>
            <person name="Lindquist E.A."/>
            <person name="Lipzen A."/>
            <person name="Lundell T."/>
            <person name="Morin E."/>
            <person name="Murat C."/>
            <person name="Sun H."/>
            <person name="Tunlid A."/>
            <person name="Henrissat B."/>
            <person name="Grigoriev I.V."/>
            <person name="Hibbett D.S."/>
            <person name="Martin F."/>
            <person name="Nordberg H.P."/>
            <person name="Cantor M.N."/>
            <person name="Hua S.X."/>
        </authorList>
    </citation>
    <scope>NUCLEOTIDE SEQUENCE [LARGE SCALE GENOMIC DNA]</scope>
    <source>
        <strain evidence="9 10">Marx 270</strain>
    </source>
</reference>
<evidence type="ECO:0000313" key="9">
    <source>
        <dbReference type="EMBL" id="KIO14156.1"/>
    </source>
</evidence>
<evidence type="ECO:0000259" key="8">
    <source>
        <dbReference type="PROSITE" id="PS51767"/>
    </source>
</evidence>
<keyword evidence="2 5" id="KW-0064">Aspartyl protease</keyword>
<proteinExistence type="inferred from homology"/>
<feature type="region of interest" description="Disordered" evidence="6">
    <location>
        <begin position="81"/>
        <end position="112"/>
    </location>
</feature>
<feature type="chain" id="PRO_5002168250" description="Peptidase A1 domain-containing protein" evidence="7">
    <location>
        <begin position="25"/>
        <end position="470"/>
    </location>
</feature>
<dbReference type="PROSITE" id="PS00141">
    <property type="entry name" value="ASP_PROTEASE"/>
    <property type="match status" value="2"/>
</dbReference>
<evidence type="ECO:0000256" key="7">
    <source>
        <dbReference type="SAM" id="SignalP"/>
    </source>
</evidence>
<feature type="domain" description="Peptidase A1" evidence="8">
    <location>
        <begin position="148"/>
        <end position="467"/>
    </location>
</feature>
<evidence type="ECO:0000256" key="2">
    <source>
        <dbReference type="ARBA" id="ARBA00022750"/>
    </source>
</evidence>
<comment type="similarity">
    <text evidence="1 5">Belongs to the peptidase A1 family.</text>
</comment>
<evidence type="ECO:0000256" key="6">
    <source>
        <dbReference type="SAM" id="MobiDB-lite"/>
    </source>
</evidence>
<reference evidence="10" key="2">
    <citation type="submission" date="2015-01" db="EMBL/GenBank/DDBJ databases">
        <title>Evolutionary Origins and Diversification of the Mycorrhizal Mutualists.</title>
        <authorList>
            <consortium name="DOE Joint Genome Institute"/>
            <consortium name="Mycorrhizal Genomics Consortium"/>
            <person name="Kohler A."/>
            <person name="Kuo A."/>
            <person name="Nagy L.G."/>
            <person name="Floudas D."/>
            <person name="Copeland A."/>
            <person name="Barry K.W."/>
            <person name="Cichocki N."/>
            <person name="Veneault-Fourrey C."/>
            <person name="LaButti K."/>
            <person name="Lindquist E.A."/>
            <person name="Lipzen A."/>
            <person name="Lundell T."/>
            <person name="Morin E."/>
            <person name="Murat C."/>
            <person name="Riley R."/>
            <person name="Ohm R."/>
            <person name="Sun H."/>
            <person name="Tunlid A."/>
            <person name="Henrissat B."/>
            <person name="Grigoriev I.V."/>
            <person name="Hibbett D.S."/>
            <person name="Martin F."/>
        </authorList>
    </citation>
    <scope>NUCLEOTIDE SEQUENCE [LARGE SCALE GENOMIC DNA]</scope>
    <source>
        <strain evidence="10">Marx 270</strain>
    </source>
</reference>
<keyword evidence="10" id="KW-1185">Reference proteome</keyword>
<dbReference type="InParanoid" id="A0A0C3PXH7"/>
<evidence type="ECO:0000256" key="5">
    <source>
        <dbReference type="RuleBase" id="RU000454"/>
    </source>
</evidence>
<gene>
    <name evidence="9" type="ORF">M404DRAFT_12058</name>
</gene>
<dbReference type="PROSITE" id="PS51767">
    <property type="entry name" value="PEPTIDASE_A1"/>
    <property type="match status" value="1"/>
</dbReference>
<dbReference type="PANTHER" id="PTHR47966:SF57">
    <property type="entry name" value="PEPTIDASE A1 DOMAIN-CONTAINING PROTEIN"/>
    <property type="match status" value="1"/>
</dbReference>
<dbReference type="InterPro" id="IPR021109">
    <property type="entry name" value="Peptidase_aspartic_dom_sf"/>
</dbReference>
<protein>
    <recommendedName>
        <fullName evidence="8">Peptidase A1 domain-containing protein</fullName>
    </recommendedName>
</protein>
<dbReference type="InterPro" id="IPR033121">
    <property type="entry name" value="PEPTIDASE_A1"/>
</dbReference>
<keyword evidence="5" id="KW-0645">Protease</keyword>
<feature type="compositionally biased region" description="Basic and acidic residues" evidence="6">
    <location>
        <begin position="101"/>
        <end position="112"/>
    </location>
</feature>
<dbReference type="GO" id="GO:0006508">
    <property type="term" value="P:proteolysis"/>
    <property type="evidence" value="ECO:0007669"/>
    <property type="project" value="UniProtKB-KW"/>
</dbReference>
<feature type="disulfide bond" evidence="4">
    <location>
        <begin position="395"/>
        <end position="431"/>
    </location>
</feature>
<dbReference type="FunFam" id="2.40.70.10:FF:000008">
    <property type="entry name" value="Cathepsin D"/>
    <property type="match status" value="1"/>
</dbReference>
<dbReference type="Gene3D" id="2.40.70.10">
    <property type="entry name" value="Acid Proteases"/>
    <property type="match status" value="2"/>
</dbReference>
<keyword evidence="5" id="KW-0378">Hydrolase</keyword>
<dbReference type="SUPFAM" id="SSF50630">
    <property type="entry name" value="Acid proteases"/>
    <property type="match status" value="1"/>
</dbReference>
<dbReference type="CDD" id="cd05471">
    <property type="entry name" value="pepsin_like"/>
    <property type="match status" value="1"/>
</dbReference>
<dbReference type="InterPro" id="IPR001969">
    <property type="entry name" value="Aspartic_peptidase_AS"/>
</dbReference>
<dbReference type="STRING" id="870435.A0A0C3PXH7"/>
<dbReference type="OrthoDB" id="15189at2759"/>
<dbReference type="HOGENOM" id="CLU_013253_1_4_1"/>
<feature type="active site" evidence="3">
    <location>
        <position position="357"/>
    </location>
</feature>
<dbReference type="InterPro" id="IPR034164">
    <property type="entry name" value="Pepsin-like_dom"/>
</dbReference>
<dbReference type="PANTHER" id="PTHR47966">
    <property type="entry name" value="BETA-SITE APP-CLEAVING ENZYME, ISOFORM A-RELATED"/>
    <property type="match status" value="1"/>
</dbReference>
<evidence type="ECO:0000313" key="10">
    <source>
        <dbReference type="Proteomes" id="UP000054217"/>
    </source>
</evidence>
<name>A0A0C3PXH7_PISTI</name>
<keyword evidence="7" id="KW-0732">Signal</keyword>
<dbReference type="GO" id="GO:0004190">
    <property type="term" value="F:aspartic-type endopeptidase activity"/>
    <property type="evidence" value="ECO:0007669"/>
    <property type="project" value="UniProtKB-KW"/>
</dbReference>
<feature type="signal peptide" evidence="7">
    <location>
        <begin position="1"/>
        <end position="24"/>
    </location>
</feature>
<dbReference type="Proteomes" id="UP000054217">
    <property type="component" value="Unassembled WGS sequence"/>
</dbReference>
<dbReference type="Pfam" id="PF00026">
    <property type="entry name" value="Asp"/>
    <property type="match status" value="1"/>
</dbReference>
<dbReference type="PRINTS" id="PR00792">
    <property type="entry name" value="PEPSIN"/>
</dbReference>
<accession>A0A0C3PXH7</accession>